<feature type="transmembrane region" description="Helical" evidence="5">
    <location>
        <begin position="406"/>
        <end position="427"/>
    </location>
</feature>
<protein>
    <recommendedName>
        <fullName evidence="5">Probable membrane transporter protein</fullName>
    </recommendedName>
</protein>
<feature type="transmembrane region" description="Helical" evidence="5">
    <location>
        <begin position="312"/>
        <end position="338"/>
    </location>
</feature>
<dbReference type="Proteomes" id="UP000199053">
    <property type="component" value="Unassembled WGS sequence"/>
</dbReference>
<organism evidence="7 8">
    <name type="scientific">Maridesulfovibrio ferrireducens</name>
    <dbReference type="NCBI Taxonomy" id="246191"/>
    <lineage>
        <taxon>Bacteria</taxon>
        <taxon>Pseudomonadati</taxon>
        <taxon>Thermodesulfobacteriota</taxon>
        <taxon>Desulfovibrionia</taxon>
        <taxon>Desulfovibrionales</taxon>
        <taxon>Desulfovibrionaceae</taxon>
        <taxon>Maridesulfovibrio</taxon>
    </lineage>
</organism>
<dbReference type="Pfam" id="PF01925">
    <property type="entry name" value="TauE"/>
    <property type="match status" value="1"/>
</dbReference>
<dbReference type="OrthoDB" id="5449594at2"/>
<reference evidence="8" key="1">
    <citation type="submission" date="2016-10" db="EMBL/GenBank/DDBJ databases">
        <authorList>
            <person name="Varghese N."/>
            <person name="Submissions S."/>
        </authorList>
    </citation>
    <scope>NUCLEOTIDE SEQUENCE [LARGE SCALE GENOMIC DNA]</scope>
    <source>
        <strain evidence="8">DSM 16995</strain>
    </source>
</reference>
<dbReference type="InterPro" id="IPR051598">
    <property type="entry name" value="TSUP/Inactive_protease-like"/>
</dbReference>
<evidence type="ECO:0000256" key="4">
    <source>
        <dbReference type="ARBA" id="ARBA00023136"/>
    </source>
</evidence>
<keyword evidence="3 5" id="KW-1133">Transmembrane helix</keyword>
<evidence type="ECO:0000256" key="6">
    <source>
        <dbReference type="SAM" id="MobiDB-lite"/>
    </source>
</evidence>
<feature type="region of interest" description="Disordered" evidence="6">
    <location>
        <begin position="203"/>
        <end position="235"/>
    </location>
</feature>
<gene>
    <name evidence="7" type="ORF">SAMN05660337_1472</name>
</gene>
<name>A0A1G9FBH4_9BACT</name>
<feature type="compositionally biased region" description="Basic and acidic residues" evidence="6">
    <location>
        <begin position="224"/>
        <end position="235"/>
    </location>
</feature>
<dbReference type="STRING" id="246191.SAMN05660337_1472"/>
<feature type="transmembrane region" description="Helical" evidence="5">
    <location>
        <begin position="51"/>
        <end position="67"/>
    </location>
</feature>
<evidence type="ECO:0000256" key="1">
    <source>
        <dbReference type="ARBA" id="ARBA00004141"/>
    </source>
</evidence>
<evidence type="ECO:0000256" key="2">
    <source>
        <dbReference type="ARBA" id="ARBA00022692"/>
    </source>
</evidence>
<keyword evidence="8" id="KW-1185">Reference proteome</keyword>
<feature type="transmembrane region" description="Helical" evidence="5">
    <location>
        <begin position="447"/>
        <end position="467"/>
    </location>
</feature>
<feature type="transmembrane region" description="Helical" evidence="5">
    <location>
        <begin position="121"/>
        <end position="142"/>
    </location>
</feature>
<dbReference type="AlphaFoldDB" id="A0A1G9FBH4"/>
<accession>A0A1G9FBH4</accession>
<feature type="transmembrane region" description="Helical" evidence="5">
    <location>
        <begin position="74"/>
        <end position="92"/>
    </location>
</feature>
<evidence type="ECO:0000313" key="7">
    <source>
        <dbReference type="EMBL" id="SDK85668.1"/>
    </source>
</evidence>
<comment type="similarity">
    <text evidence="5">Belongs to the 4-toluene sulfonate uptake permease (TSUP) (TC 2.A.102) family.</text>
</comment>
<feature type="compositionally biased region" description="Polar residues" evidence="6">
    <location>
        <begin position="203"/>
        <end position="212"/>
    </location>
</feature>
<keyword evidence="5" id="KW-1003">Cell membrane</keyword>
<dbReference type="EMBL" id="FNGA01000002">
    <property type="protein sequence ID" value="SDK85668.1"/>
    <property type="molecule type" value="Genomic_DNA"/>
</dbReference>
<dbReference type="GO" id="GO:0005886">
    <property type="term" value="C:plasma membrane"/>
    <property type="evidence" value="ECO:0007669"/>
    <property type="project" value="UniProtKB-SubCell"/>
</dbReference>
<keyword evidence="2 5" id="KW-0812">Transmembrane</keyword>
<dbReference type="InterPro" id="IPR002781">
    <property type="entry name" value="TM_pro_TauE-like"/>
</dbReference>
<evidence type="ECO:0000256" key="5">
    <source>
        <dbReference type="RuleBase" id="RU363041"/>
    </source>
</evidence>
<proteinExistence type="inferred from homology"/>
<dbReference type="PANTHER" id="PTHR43701:SF12">
    <property type="entry name" value="MEMBRANE TRANSPORTER PROTEIN YTNM-RELATED"/>
    <property type="match status" value="1"/>
</dbReference>
<evidence type="ECO:0000313" key="8">
    <source>
        <dbReference type="Proteomes" id="UP000199053"/>
    </source>
</evidence>
<feature type="transmembrane region" description="Helical" evidence="5">
    <location>
        <begin position="154"/>
        <end position="172"/>
    </location>
</feature>
<feature type="transmembrane region" description="Helical" evidence="5">
    <location>
        <begin position="374"/>
        <end position="394"/>
    </location>
</feature>
<evidence type="ECO:0000256" key="3">
    <source>
        <dbReference type="ARBA" id="ARBA00022989"/>
    </source>
</evidence>
<dbReference type="RefSeq" id="WP_092159691.1">
    <property type="nucleotide sequence ID" value="NZ_FNGA01000002.1"/>
</dbReference>
<dbReference type="PANTHER" id="PTHR43701">
    <property type="entry name" value="MEMBRANE TRANSPORTER PROTEIN MJ0441-RELATED"/>
    <property type="match status" value="1"/>
</dbReference>
<keyword evidence="4 5" id="KW-0472">Membrane</keyword>
<sequence length="485" mass="51592">MKYISDKRLLILCFTLLALLIPISGLCEEVLKAPDIIGNTNNPYILPDGSGPGFLISAAIGLVAGMLSSSIGAGGGFIVVPALMTAGISGIYAVGSEIFRLFLFSTIEAVRMGFHKRINYTFALILTAGTTVGGLAGFALSSNVFLADPAGNDVFISSMIILWLIVYSFIIVPDFREASHKYALALLRKQNAEKEKEAAVQMNSAETETKQVATEDGVLAAKPSPKEPDSEKNEIDQSAFISFPDEEPWEIARTIRTMKFPPYVNFPGTVKDDVEELELAPTGAEADPKDAAQQLADLADGQPYSKIPVIPALILATLGGFFMALTGSGGIILSFTILTRGFGCVAAMVAGTDLLGLAASSGVLTFGTFGLKGFINIYCITGLIFGTMTGIHLGGKAIRSIEPYRIKGLVSLLVISVIINRLLSLPGELRKSGASISHNLTTTLDQSALYIMIIGMVIFCGWLFYSLTADILSTIRPPKKEGAAK</sequence>
<comment type="subcellular location">
    <subcellularLocation>
        <location evidence="5">Cell membrane</location>
        <topology evidence="5">Multi-pass membrane protein</topology>
    </subcellularLocation>
    <subcellularLocation>
        <location evidence="1">Membrane</location>
        <topology evidence="1">Multi-pass membrane protein</topology>
    </subcellularLocation>
</comment>